<dbReference type="SMART" id="SM00382">
    <property type="entry name" value="AAA"/>
    <property type="match status" value="1"/>
</dbReference>
<dbReference type="InterPro" id="IPR027417">
    <property type="entry name" value="P-loop_NTPase"/>
</dbReference>
<gene>
    <name evidence="11" type="ORF">LCGC14_0474820</name>
</gene>
<evidence type="ECO:0000256" key="5">
    <source>
        <dbReference type="ARBA" id="ARBA00022741"/>
    </source>
</evidence>
<keyword evidence="3" id="KW-1003">Cell membrane</keyword>
<evidence type="ECO:0000256" key="3">
    <source>
        <dbReference type="ARBA" id="ARBA00022475"/>
    </source>
</evidence>
<proteinExistence type="inferred from homology"/>
<dbReference type="GO" id="GO:0005737">
    <property type="term" value="C:cytoplasm"/>
    <property type="evidence" value="ECO:0007669"/>
    <property type="project" value="UniProtKB-ARBA"/>
</dbReference>
<name>A0A0F9VJS3_9ZZZZ</name>
<keyword evidence="5" id="KW-0547">Nucleotide-binding</keyword>
<accession>A0A0F9VJS3</accession>
<dbReference type="SMART" id="SM00962">
    <property type="entry name" value="SRP54"/>
    <property type="match status" value="1"/>
</dbReference>
<evidence type="ECO:0000256" key="7">
    <source>
        <dbReference type="ARBA" id="ARBA00023134"/>
    </source>
</evidence>
<keyword evidence="8" id="KW-0472">Membrane</keyword>
<protein>
    <recommendedName>
        <fullName evidence="10">SRP54-type proteins GTP-binding domain-containing protein</fullName>
    </recommendedName>
</protein>
<dbReference type="SUPFAM" id="SSF47364">
    <property type="entry name" value="Domain of the SRP/SRP receptor G-proteins"/>
    <property type="match status" value="1"/>
</dbReference>
<sequence>MLEKLKNAFSTFVKKTLTEQKLDEAIYELKILLISNDVAVDTAEEICNIIIESLKDQQINRLTSTKNVLFETLRETITEILTPDKEIDLITEIKKKNSQNLPYVTIFLGINGTGKTTTIAKIANFLNNHQITSVAAASDTFRAGAIEQLTKHMNNVGINTIKHEYRSDPASVAYDAIDHAKAKKVNVVLIDTAGRQVSNKNLMKEMQKICRVAQPDLKIFIGDSLTGNDILYQAREFNKYIGIDAHILTKLDADVKGGAALSIAFETKKPILFIGNGQSYNDLKPFDRDIFLSNILDLN</sequence>
<dbReference type="InterPro" id="IPR003593">
    <property type="entry name" value="AAA+_ATPase"/>
</dbReference>
<evidence type="ECO:0000259" key="10">
    <source>
        <dbReference type="PROSITE" id="PS00300"/>
    </source>
</evidence>
<evidence type="ECO:0000256" key="4">
    <source>
        <dbReference type="ARBA" id="ARBA00022490"/>
    </source>
</evidence>
<comment type="similarity">
    <text evidence="2">Belongs to the GTP-binding SRP family.</text>
</comment>
<dbReference type="SUPFAM" id="SSF52540">
    <property type="entry name" value="P-loop containing nucleoside triphosphate hydrolases"/>
    <property type="match status" value="1"/>
</dbReference>
<dbReference type="GO" id="GO:0005886">
    <property type="term" value="C:plasma membrane"/>
    <property type="evidence" value="ECO:0007669"/>
    <property type="project" value="UniProtKB-SubCell"/>
</dbReference>
<evidence type="ECO:0000313" key="11">
    <source>
        <dbReference type="EMBL" id="KKN66103.1"/>
    </source>
</evidence>
<organism evidence="11">
    <name type="scientific">marine sediment metagenome</name>
    <dbReference type="NCBI Taxonomy" id="412755"/>
    <lineage>
        <taxon>unclassified sequences</taxon>
        <taxon>metagenomes</taxon>
        <taxon>ecological metagenomes</taxon>
    </lineage>
</organism>
<dbReference type="GO" id="GO:0005047">
    <property type="term" value="F:signal recognition particle binding"/>
    <property type="evidence" value="ECO:0007669"/>
    <property type="project" value="TreeGrafter"/>
</dbReference>
<dbReference type="InterPro" id="IPR042101">
    <property type="entry name" value="SRP54_N_sf"/>
</dbReference>
<dbReference type="AlphaFoldDB" id="A0A0F9VJS3"/>
<dbReference type="InterPro" id="IPR013822">
    <property type="entry name" value="Signal_recog_particl_SRP54_hlx"/>
</dbReference>
<dbReference type="Pfam" id="PF02881">
    <property type="entry name" value="SRP54_N"/>
    <property type="match status" value="1"/>
</dbReference>
<dbReference type="GO" id="GO:0005525">
    <property type="term" value="F:GTP binding"/>
    <property type="evidence" value="ECO:0007669"/>
    <property type="project" value="UniProtKB-KW"/>
</dbReference>
<dbReference type="Pfam" id="PF00448">
    <property type="entry name" value="SRP54"/>
    <property type="match status" value="1"/>
</dbReference>
<dbReference type="SMART" id="SM00963">
    <property type="entry name" value="SRP54_N"/>
    <property type="match status" value="1"/>
</dbReference>
<dbReference type="Gene3D" id="1.20.120.140">
    <property type="entry name" value="Signal recognition particle SRP54, nucleotide-binding domain"/>
    <property type="match status" value="1"/>
</dbReference>
<feature type="domain" description="SRP54-type proteins GTP-binding" evidence="10">
    <location>
        <begin position="270"/>
        <end position="283"/>
    </location>
</feature>
<evidence type="ECO:0000256" key="1">
    <source>
        <dbReference type="ARBA" id="ARBA00004413"/>
    </source>
</evidence>
<comment type="subcellular location">
    <subcellularLocation>
        <location evidence="1">Cell membrane</location>
        <topology evidence="1">Peripheral membrane protein</topology>
        <orientation evidence="1">Cytoplasmic side</orientation>
    </subcellularLocation>
</comment>
<reference evidence="11" key="1">
    <citation type="journal article" date="2015" name="Nature">
        <title>Complex archaea that bridge the gap between prokaryotes and eukaryotes.</title>
        <authorList>
            <person name="Spang A."/>
            <person name="Saw J.H."/>
            <person name="Jorgensen S.L."/>
            <person name="Zaremba-Niedzwiedzka K."/>
            <person name="Martijn J."/>
            <person name="Lind A.E."/>
            <person name="van Eijk R."/>
            <person name="Schleper C."/>
            <person name="Guy L."/>
            <person name="Ettema T.J."/>
        </authorList>
    </citation>
    <scope>NUCLEOTIDE SEQUENCE</scope>
</reference>
<dbReference type="PANTHER" id="PTHR43134:SF1">
    <property type="entry name" value="SIGNAL RECOGNITION PARTICLE RECEPTOR SUBUNIT ALPHA"/>
    <property type="match status" value="1"/>
</dbReference>
<dbReference type="PANTHER" id="PTHR43134">
    <property type="entry name" value="SIGNAL RECOGNITION PARTICLE RECEPTOR SUBUNIT ALPHA"/>
    <property type="match status" value="1"/>
</dbReference>
<evidence type="ECO:0000256" key="8">
    <source>
        <dbReference type="ARBA" id="ARBA00023136"/>
    </source>
</evidence>
<evidence type="ECO:0000256" key="2">
    <source>
        <dbReference type="ARBA" id="ARBA00008531"/>
    </source>
</evidence>
<dbReference type="GO" id="GO:0003924">
    <property type="term" value="F:GTPase activity"/>
    <property type="evidence" value="ECO:0007669"/>
    <property type="project" value="TreeGrafter"/>
</dbReference>
<dbReference type="PROSITE" id="PS00300">
    <property type="entry name" value="SRP54"/>
    <property type="match status" value="1"/>
</dbReference>
<dbReference type="Gene3D" id="3.40.50.300">
    <property type="entry name" value="P-loop containing nucleotide triphosphate hydrolases"/>
    <property type="match status" value="1"/>
</dbReference>
<keyword evidence="6" id="KW-0378">Hydrolase</keyword>
<comment type="caution">
    <text evidence="11">The sequence shown here is derived from an EMBL/GenBank/DDBJ whole genome shotgun (WGS) entry which is preliminary data.</text>
</comment>
<dbReference type="NCBIfam" id="TIGR00064">
    <property type="entry name" value="ftsY"/>
    <property type="match status" value="1"/>
</dbReference>
<keyword evidence="9" id="KW-0675">Receptor</keyword>
<dbReference type="GO" id="GO:0006614">
    <property type="term" value="P:SRP-dependent cotranslational protein targeting to membrane"/>
    <property type="evidence" value="ECO:0007669"/>
    <property type="project" value="InterPro"/>
</dbReference>
<keyword evidence="4" id="KW-0963">Cytoplasm</keyword>
<keyword evidence="7" id="KW-0342">GTP-binding</keyword>
<dbReference type="InterPro" id="IPR036225">
    <property type="entry name" value="SRP/SRP_N"/>
</dbReference>
<evidence type="ECO:0000256" key="9">
    <source>
        <dbReference type="ARBA" id="ARBA00023170"/>
    </source>
</evidence>
<dbReference type="EMBL" id="LAZR01000510">
    <property type="protein sequence ID" value="KKN66103.1"/>
    <property type="molecule type" value="Genomic_DNA"/>
</dbReference>
<evidence type="ECO:0000256" key="6">
    <source>
        <dbReference type="ARBA" id="ARBA00022801"/>
    </source>
</evidence>
<dbReference type="FunFam" id="3.40.50.300:FF:000566">
    <property type="entry name" value="Signal recognition particle receptor subunit alpha"/>
    <property type="match status" value="1"/>
</dbReference>
<dbReference type="InterPro" id="IPR000897">
    <property type="entry name" value="SRP54_GTPase_dom"/>
</dbReference>
<dbReference type="InterPro" id="IPR004390">
    <property type="entry name" value="SR_rcpt_FtsY"/>
</dbReference>